<dbReference type="Proteomes" id="UP000189956">
    <property type="component" value="Unassembled WGS sequence"/>
</dbReference>
<evidence type="ECO:0000313" key="1">
    <source>
        <dbReference type="EMBL" id="SJZ47086.1"/>
    </source>
</evidence>
<dbReference type="RefSeq" id="WP_025838340.1">
    <property type="nucleotide sequence ID" value="NZ_FUWL01000006.1"/>
</dbReference>
<organism evidence="1 2">
    <name type="scientific">Porphyromonas cangingivalis</name>
    <dbReference type="NCBI Taxonomy" id="36874"/>
    <lineage>
        <taxon>Bacteria</taxon>
        <taxon>Pseudomonadati</taxon>
        <taxon>Bacteroidota</taxon>
        <taxon>Bacteroidia</taxon>
        <taxon>Bacteroidales</taxon>
        <taxon>Porphyromonadaceae</taxon>
        <taxon>Porphyromonas</taxon>
    </lineage>
</organism>
<gene>
    <name evidence="1" type="ORF">SAMN02745205_00897</name>
</gene>
<accession>A0A1T4KXD8</accession>
<proteinExistence type="predicted"/>
<dbReference type="EMBL" id="FUWL01000006">
    <property type="protein sequence ID" value="SJZ47086.1"/>
    <property type="molecule type" value="Genomic_DNA"/>
</dbReference>
<reference evidence="1 2" key="1">
    <citation type="submission" date="2017-02" db="EMBL/GenBank/DDBJ databases">
        <authorList>
            <person name="Peterson S.W."/>
        </authorList>
    </citation>
    <scope>NUCLEOTIDE SEQUENCE [LARGE SCALE GENOMIC DNA]</scope>
    <source>
        <strain evidence="1 2">ATCC 700135</strain>
    </source>
</reference>
<protein>
    <recommendedName>
        <fullName evidence="3">Lipoprotein</fullName>
    </recommendedName>
</protein>
<dbReference type="AlphaFoldDB" id="A0A1T4KXD8"/>
<name>A0A1T4KXD8_PORCN</name>
<dbReference type="PROSITE" id="PS51257">
    <property type="entry name" value="PROKAR_LIPOPROTEIN"/>
    <property type="match status" value="1"/>
</dbReference>
<evidence type="ECO:0008006" key="3">
    <source>
        <dbReference type="Google" id="ProtNLM"/>
    </source>
</evidence>
<evidence type="ECO:0000313" key="2">
    <source>
        <dbReference type="Proteomes" id="UP000189956"/>
    </source>
</evidence>
<sequence>MKDKIYSTIKVLAVGACVCALMSSCRDFIYGSIKVPEKDNPILNLKVPRTKADIYFKTPPIVTTPNLKNPDPEGAFADWATCLIMVKEGHSHGYGMLHGNYVYDKAPWQQEQFAVVRNTPTGPVIEVDTKSTITFQEAQRGFKGPDYFRIIGDTHRLWGLCFYFYDKSGKLINDKIYDQSQKYQIFFTVSDVDDKGEPYTIMDYRWRGGEGAYKRDWLNEDYTPEPGKPNWPIQDSIPSEYFSQRSNTFIARQEDTPKVFQYVYRDTWTHEDMGDGARDYYNIKLLPPLTKKDLYNARFADVDRVGLKGHLKFDFDPPGIDAWSGYNGKRWPETLKNGKPHYRSTHLLPKLYVAVRVMKKKDGNKVVFPIPEDIQTGRKSTLMCSEYTGPANEADWEEILRFNIPVKVFTYGFDTDPTDPDPYEPYYWHLGKEMRLSPVEAFEATRDVIIHGDDGVGGNGFGSWFL</sequence>